<dbReference type="PANTHER" id="PTHR12103:SF38">
    <property type="entry name" value="5'-NUCLEOTIDASE DOMAIN-CONTAINING PROTEIN 1"/>
    <property type="match status" value="1"/>
</dbReference>
<dbReference type="FunFam" id="3.40.50.1000:FF:000086">
    <property type="entry name" value="LD24878p"/>
    <property type="match status" value="1"/>
</dbReference>
<evidence type="ECO:0000313" key="9">
    <source>
        <dbReference type="EMBL" id="JAQ02336.1"/>
    </source>
</evidence>
<dbReference type="EMBL" id="GDHC01016293">
    <property type="protein sequence ID" value="JAQ02336.1"/>
    <property type="molecule type" value="Transcribed_RNA"/>
</dbReference>
<dbReference type="GO" id="GO:0046872">
    <property type="term" value="F:metal ion binding"/>
    <property type="evidence" value="ECO:0007669"/>
    <property type="project" value="UniProtKB-KW"/>
</dbReference>
<gene>
    <name evidence="7" type="primary">NT5DC1_0</name>
    <name evidence="9" type="synonym">NT5DC1</name>
    <name evidence="7" type="ORF">CM83_39182</name>
    <name evidence="9" type="ORF">g.56595</name>
</gene>
<dbReference type="SUPFAM" id="SSF56784">
    <property type="entry name" value="HAD-like"/>
    <property type="match status" value="1"/>
</dbReference>
<evidence type="ECO:0000256" key="5">
    <source>
        <dbReference type="ARBA" id="ARBA00022990"/>
    </source>
</evidence>
<dbReference type="AlphaFoldDB" id="A0A0A9WU33"/>
<keyword evidence="3" id="KW-0378">Hydrolase</keyword>
<reference evidence="7" key="2">
    <citation type="submission" date="2014-07" db="EMBL/GenBank/DDBJ databases">
        <authorList>
            <person name="Hull J."/>
        </authorList>
    </citation>
    <scope>NUCLEOTIDE SEQUENCE</scope>
</reference>
<dbReference type="InterPro" id="IPR023214">
    <property type="entry name" value="HAD_sf"/>
</dbReference>
<sequence length="435" mass="49957">MVHIFKHSGIFFKCLKQSSFRTFCPRLVHCKQLHNSSVSFTAELNTIPLAKMDFLFCDYDFIGFDLDNTLCEYNLNEMVRMEYNVMSDFLVSKGYPQETLKATLDDFSIDFMQRGLILDFERGNIIKLDRNGGIMKATHGTKPLERDAIVDIYGPRNSNCPLMVKIKSNLTDAWAPECISKYRLLLDYFDIPASLAFARCVDVVDQRGENEFVKCGEDVRSALVHMYSRAHFSNEKSDYFKNMKADPGKYIVRSAPRMLTWLKTLRKKKRLFLVTGSNCDLADFVACHSLGPEWRELFDIVVCFARKPFFFTEQNEFKEVKDLKEGDTAQKIVLGSIYSQGNWQELESILKQAAGRPESRGLYFGDNLVQDVFTPTKLQLCDTVAIVEEMNESHPSSEIISSKFWGPMHAEGSWWGNVIKMYPKAFLSSINLLSR</sequence>
<dbReference type="Pfam" id="PF05761">
    <property type="entry name" value="5_nucleotid"/>
    <property type="match status" value="1"/>
</dbReference>
<accession>A0A0A9WU33</accession>
<evidence type="ECO:0000313" key="7">
    <source>
        <dbReference type="EMBL" id="JAG09993.1"/>
    </source>
</evidence>
<evidence type="ECO:0000256" key="1">
    <source>
        <dbReference type="ARBA" id="ARBA00009589"/>
    </source>
</evidence>
<evidence type="ECO:0000256" key="4">
    <source>
        <dbReference type="ARBA" id="ARBA00022842"/>
    </source>
</evidence>
<protein>
    <recommendedName>
        <fullName evidence="6">5'-nucleotidase domain-containing protein 1</fullName>
    </recommendedName>
</protein>
<evidence type="ECO:0000256" key="6">
    <source>
        <dbReference type="ARBA" id="ARBA00069357"/>
    </source>
</evidence>
<comment type="similarity">
    <text evidence="1">Belongs to the 5'(3')-deoxyribonucleotidase family.</text>
</comment>
<keyword evidence="4" id="KW-0460">Magnesium</keyword>
<dbReference type="PANTHER" id="PTHR12103">
    <property type="entry name" value="5'-NUCLEOTIDASE DOMAIN-CONTAINING"/>
    <property type="match status" value="1"/>
</dbReference>
<dbReference type="EMBL" id="GBRD01007522">
    <property type="protein sequence ID" value="JAG58299.1"/>
    <property type="molecule type" value="Transcribed_RNA"/>
</dbReference>
<dbReference type="InterPro" id="IPR008380">
    <property type="entry name" value="HAD-SF_hydro_IG_5-nucl"/>
</dbReference>
<evidence type="ECO:0000313" key="8">
    <source>
        <dbReference type="EMBL" id="JAG58299.1"/>
    </source>
</evidence>
<dbReference type="InterPro" id="IPR036412">
    <property type="entry name" value="HAD-like_sf"/>
</dbReference>
<evidence type="ECO:0000256" key="2">
    <source>
        <dbReference type="ARBA" id="ARBA00022723"/>
    </source>
</evidence>
<proteinExistence type="inferred from homology"/>
<name>A0A0A9WU33_LYGHE</name>
<evidence type="ECO:0000256" key="3">
    <source>
        <dbReference type="ARBA" id="ARBA00022801"/>
    </source>
</evidence>
<keyword evidence="2" id="KW-0479">Metal-binding</keyword>
<dbReference type="GO" id="GO:0008253">
    <property type="term" value="F:5'-nucleotidase activity"/>
    <property type="evidence" value="ECO:0007669"/>
    <property type="project" value="TreeGrafter"/>
</dbReference>
<keyword evidence="5" id="KW-0007">Acetylation</keyword>
<dbReference type="EMBL" id="GBHO01033611">
    <property type="protein sequence ID" value="JAG09993.1"/>
    <property type="molecule type" value="Transcribed_RNA"/>
</dbReference>
<organism evidence="7">
    <name type="scientific">Lygus hesperus</name>
    <name type="common">Western plant bug</name>
    <dbReference type="NCBI Taxonomy" id="30085"/>
    <lineage>
        <taxon>Eukaryota</taxon>
        <taxon>Metazoa</taxon>
        <taxon>Ecdysozoa</taxon>
        <taxon>Arthropoda</taxon>
        <taxon>Hexapoda</taxon>
        <taxon>Insecta</taxon>
        <taxon>Pterygota</taxon>
        <taxon>Neoptera</taxon>
        <taxon>Paraneoptera</taxon>
        <taxon>Hemiptera</taxon>
        <taxon>Heteroptera</taxon>
        <taxon>Panheteroptera</taxon>
        <taxon>Cimicomorpha</taxon>
        <taxon>Miridae</taxon>
        <taxon>Mirini</taxon>
        <taxon>Lygus</taxon>
    </lineage>
</organism>
<reference evidence="9" key="4">
    <citation type="journal article" date="2016" name="Gigascience">
        <title>De novo construction of an expanded transcriptome assembly for the western tarnished plant bug, Lygus hesperus.</title>
        <authorList>
            <person name="Tassone E.E."/>
            <person name="Geib S.M."/>
            <person name="Hall B."/>
            <person name="Fabrick J.A."/>
            <person name="Brent C.S."/>
            <person name="Hull J.J."/>
        </authorList>
    </citation>
    <scope>NUCLEOTIDE SEQUENCE</scope>
</reference>
<reference evidence="7" key="1">
    <citation type="journal article" date="2014" name="PLoS ONE">
        <title>Transcriptome-Based Identification of ABC Transporters in the Western Tarnished Plant Bug Lygus hesperus.</title>
        <authorList>
            <person name="Hull J.J."/>
            <person name="Chaney K."/>
            <person name="Geib S.M."/>
            <person name="Fabrick J.A."/>
            <person name="Brent C.S."/>
            <person name="Walsh D."/>
            <person name="Lavine L.C."/>
        </authorList>
    </citation>
    <scope>NUCLEOTIDE SEQUENCE</scope>
</reference>
<reference evidence="8" key="3">
    <citation type="submission" date="2014-09" db="EMBL/GenBank/DDBJ databases">
        <authorList>
            <person name="Magalhaes I.L.F."/>
            <person name="Oliveira U."/>
            <person name="Santos F.R."/>
            <person name="Vidigal T.H.D.A."/>
            <person name="Brescovit A.D."/>
            <person name="Santos A.J."/>
        </authorList>
    </citation>
    <scope>NUCLEOTIDE SEQUENCE</scope>
</reference>
<dbReference type="NCBIfam" id="TIGR02244">
    <property type="entry name" value="HAD-IG-Ncltidse"/>
    <property type="match status" value="1"/>
</dbReference>
<dbReference type="Gene3D" id="3.40.50.1000">
    <property type="entry name" value="HAD superfamily/HAD-like"/>
    <property type="match status" value="1"/>
</dbReference>